<dbReference type="STRING" id="68231.AQJ30_24500"/>
<proteinExistence type="predicted"/>
<organism evidence="2 3">
    <name type="scientific">Streptomyces longwoodensis</name>
    <dbReference type="NCBI Taxonomy" id="68231"/>
    <lineage>
        <taxon>Bacteria</taxon>
        <taxon>Bacillati</taxon>
        <taxon>Actinomycetota</taxon>
        <taxon>Actinomycetes</taxon>
        <taxon>Kitasatosporales</taxon>
        <taxon>Streptomycetaceae</taxon>
        <taxon>Streptomyces</taxon>
    </lineage>
</organism>
<dbReference type="Proteomes" id="UP000053271">
    <property type="component" value="Unassembled WGS sequence"/>
</dbReference>
<comment type="caution">
    <text evidence="2">The sequence shown here is derived from an EMBL/GenBank/DDBJ whole genome shotgun (WGS) entry which is preliminary data.</text>
</comment>
<evidence type="ECO:0000259" key="1">
    <source>
        <dbReference type="Pfam" id="PF12770"/>
    </source>
</evidence>
<keyword evidence="3" id="KW-1185">Reference proteome</keyword>
<reference evidence="2 3" key="1">
    <citation type="submission" date="2015-10" db="EMBL/GenBank/DDBJ databases">
        <title>Draft genome sequence of Streptomyces longwoodensis DSM 41677, type strain for the species Streptomyces longwoodensis.</title>
        <authorList>
            <person name="Ruckert C."/>
            <person name="Winkler A."/>
            <person name="Kalinowski J."/>
            <person name="Kampfer P."/>
            <person name="Glaeser S."/>
        </authorList>
    </citation>
    <scope>NUCLEOTIDE SEQUENCE [LARGE SCALE GENOMIC DNA]</scope>
    <source>
        <strain evidence="2 3">DSM 41677</strain>
    </source>
</reference>
<feature type="domain" description="CHAT" evidence="1">
    <location>
        <begin position="1068"/>
        <end position="1329"/>
    </location>
</feature>
<gene>
    <name evidence="2" type="ORF">AQJ30_24500</name>
</gene>
<dbReference type="Gene3D" id="1.25.40.10">
    <property type="entry name" value="Tetratricopeptide repeat domain"/>
    <property type="match status" value="1"/>
</dbReference>
<accession>A0A101QTG0</accession>
<evidence type="ECO:0000313" key="3">
    <source>
        <dbReference type="Proteomes" id="UP000053271"/>
    </source>
</evidence>
<name>A0A101QTG0_9ACTN</name>
<dbReference type="EMBL" id="LMWS01000031">
    <property type="protein sequence ID" value="KUN35827.1"/>
    <property type="molecule type" value="Genomic_DNA"/>
</dbReference>
<evidence type="ECO:0000313" key="2">
    <source>
        <dbReference type="EMBL" id="KUN35827.1"/>
    </source>
</evidence>
<dbReference type="RefSeq" id="WP_067237882.1">
    <property type="nucleotide sequence ID" value="NZ_KQ948557.1"/>
</dbReference>
<sequence length="1330" mass="145152">MLDDEALVEAAQLWWEQVADANDDRLDPALYLLAWLHWARLKSGPQDERQIEQQCALGFFHVLWQRRPTAPPPEIQKYFQGAKPPKVGDIKAHASGILRGIAVYALTRRRDTGIRLFALLQWPPDLTADAVPVLLKVAMALTDRHRETGDAADLDAALTYGERALALAAEPDLLRAKLLQNVAVLYSSRFETTSAMSDIDRSLALTDEALTITRSLSADPAHLLANRGNAQWQRFVAFQHLDDLRQAVADSTAAVDALPPESPSHAAVYSRAARWSQLLLLHPDNPDKSEAGAADDVGPLRAALASATGDAQETLRTDLGLALAVRYEQSRRIEDLQEAIRIFRDTTPERSTSLLATALRIRYDVLGDAADLDECIRLFRRAGTGETWTNERISEAENLAEALEAEYQVRPDPARLHAAIAVGRTAVLAAWPDPTAPEPNPGLLPTLESLAHENLRRRLRAAEQTGDHDFVLSSEAMTDAAYLWWLAQRMTARDPASPSLSRARGVLGHFHILRHNATVGSGRPDELAQTLMHWLPTPEALPYEVPEPLDRIVGPGAEPEWQARYANTLINHASQNQNPAAVNAAVLLLSAAIEASRADDPQLPERLGWLSDAYLIRGVNDQESGDLDIAEGLAAEAVALAPSDAARQRQRLARARSLRLRFAKRTPTPDPGRIRIVSVAFLKEYVDGPRGAEGAAIIDAAVQEYLLAEQAEGPATEESSSRFLREFRRAGLAVDLELALRAAEAETIRHEHFIDQLGHLSRFSDIRLERYLLTRENAELAEAASLLEEALDLTSRIGPYRGVVLSQLTRIYEQHSELTGAQMERLCHLARTMITDAMNSLIALRGAGRLVLHHQRYDLAVTCYREAVALMRVAALEEIDQVDRAARLTQITEVGSEAVIAHILAGDPATALEAAEEARAVLLSLQLDLRSDLTKLREARPDLAERFDRRRQAITADRTESSPTPDGYVRTAQASQSRDAWTNLLDDIRAVPGHENFLGPLAAAELTALNLPGPIVLINVSRFGSHALIVGPEPGVRALPLDGLHYKDVHSHAYDLLSAAAAGVTSEILAWLWDTVVGPVLEATGPATRVWWVPTGLLSAFPLHAATDPQGQSALDLVESSYAPTIRLLTRTLTRGAAPGSGGDLIVAVRRTANGAELAGAEAEGRALLDRLPQAVALLNDAATRERVLSALPQATRAYFACHNLRDDARPHLSGLGLFDGLLTIDDLSRLDLPNAEFAQLSACATVMPTPDAPDELTHLAAAFQLAGFRSVVATLWPVRDQIAAEFSQLFHEAGGHNTPSAALATATRALRDRYPGHPDLWAPFLHYGL</sequence>
<dbReference type="Pfam" id="PF12770">
    <property type="entry name" value="CHAT"/>
    <property type="match status" value="1"/>
</dbReference>
<dbReference type="InterPro" id="IPR011990">
    <property type="entry name" value="TPR-like_helical_dom_sf"/>
</dbReference>
<protein>
    <recommendedName>
        <fullName evidence="1">CHAT domain-containing protein</fullName>
    </recommendedName>
</protein>
<dbReference type="GeneID" id="91427738"/>
<dbReference type="InterPro" id="IPR024983">
    <property type="entry name" value="CHAT_dom"/>
</dbReference>